<keyword evidence="4" id="KW-1133">Transmembrane helix</keyword>
<comment type="similarity">
    <text evidence="2 6">Belongs to the band 7/mec-2 family. HflC subfamily.</text>
</comment>
<dbReference type="GO" id="GO:0006508">
    <property type="term" value="P:proteolysis"/>
    <property type="evidence" value="ECO:0007669"/>
    <property type="project" value="UniProtKB-KW"/>
</dbReference>
<dbReference type="Gene3D" id="3.30.479.30">
    <property type="entry name" value="Band 7 domain"/>
    <property type="match status" value="1"/>
</dbReference>
<dbReference type="GeneID" id="68841015"/>
<evidence type="ECO:0000256" key="6">
    <source>
        <dbReference type="PIRNR" id="PIRNR005651"/>
    </source>
</evidence>
<dbReference type="KEGG" id="cvc:BKX93_07300"/>
<dbReference type="PANTHER" id="PTHR42911:SF1">
    <property type="entry name" value="MODULATOR OF FTSH PROTEASE HFLC"/>
    <property type="match status" value="1"/>
</dbReference>
<evidence type="ECO:0000256" key="5">
    <source>
        <dbReference type="ARBA" id="ARBA00023136"/>
    </source>
</evidence>
<dbReference type="GO" id="GO:0016020">
    <property type="term" value="C:membrane"/>
    <property type="evidence" value="ECO:0007669"/>
    <property type="project" value="UniProtKB-SubCell"/>
</dbReference>
<keyword evidence="3" id="KW-0812">Transmembrane</keyword>
<keyword evidence="8" id="KW-0645">Protease</keyword>
<dbReference type="PIRSF" id="PIRSF005651">
    <property type="entry name" value="HflC"/>
    <property type="match status" value="1"/>
</dbReference>
<dbReference type="CDD" id="cd03405">
    <property type="entry name" value="SPFH_HflC"/>
    <property type="match status" value="1"/>
</dbReference>
<dbReference type="InterPro" id="IPR036013">
    <property type="entry name" value="Band_7/SPFH_dom_sf"/>
</dbReference>
<sequence>MDKQWRGIGWAAGLAAVWLALSAQYTLNEGQKALVVRLGAPVNVDGEPGLKFKLPLIDSVQYYDTRLQMLAPPPEQIILGDEKRLEVETYTRYRIADTLRFYQALRTEEQARAQLTQLVSTSLRRELGKAPLTDLLSPRRRSIVERIQQEVAERARPMGLEVTEVQLHRADLPLETSQAIYDRMKSARQQEAKELRAQGVEWAQQIQAKADRDRTVILSEAQRQSAIIHGEADADAGRTLAQAFSKDPKFYKFYRSLQTYRQSLADSAPTLVLSPDSALLHDLKTGPAGGKP</sequence>
<dbReference type="PRINTS" id="PR00721">
    <property type="entry name" value="STOMATIN"/>
</dbReference>
<evidence type="ECO:0000256" key="4">
    <source>
        <dbReference type="ARBA" id="ARBA00022989"/>
    </source>
</evidence>
<evidence type="ECO:0000256" key="2">
    <source>
        <dbReference type="ARBA" id="ARBA00007862"/>
    </source>
</evidence>
<evidence type="ECO:0000256" key="1">
    <source>
        <dbReference type="ARBA" id="ARBA00004167"/>
    </source>
</evidence>
<evidence type="ECO:0000256" key="3">
    <source>
        <dbReference type="ARBA" id="ARBA00022692"/>
    </source>
</evidence>
<dbReference type="SMART" id="SM00244">
    <property type="entry name" value="PHB"/>
    <property type="match status" value="1"/>
</dbReference>
<evidence type="ECO:0000313" key="8">
    <source>
        <dbReference type="EMBL" id="AOZ49820.1"/>
    </source>
</evidence>
<keyword evidence="5" id="KW-0472">Membrane</keyword>
<dbReference type="EMBL" id="CP017707">
    <property type="protein sequence ID" value="AOZ49820.1"/>
    <property type="molecule type" value="Genomic_DNA"/>
</dbReference>
<evidence type="ECO:0000259" key="7">
    <source>
        <dbReference type="SMART" id="SM00244"/>
    </source>
</evidence>
<protein>
    <recommendedName>
        <fullName evidence="6">Protein HflC</fullName>
    </recommendedName>
</protein>
<dbReference type="SUPFAM" id="SSF117892">
    <property type="entry name" value="Band 7/SPFH domain"/>
    <property type="match status" value="1"/>
</dbReference>
<proteinExistence type="inferred from homology"/>
<dbReference type="GO" id="GO:0008233">
    <property type="term" value="F:peptidase activity"/>
    <property type="evidence" value="ECO:0007669"/>
    <property type="project" value="UniProtKB-KW"/>
</dbReference>
<gene>
    <name evidence="8" type="ORF">BKX93_07300</name>
</gene>
<dbReference type="InterPro" id="IPR001972">
    <property type="entry name" value="Stomatin_HflK_fam"/>
</dbReference>
<dbReference type="Proteomes" id="UP000178776">
    <property type="component" value="Chromosome"/>
</dbReference>
<keyword evidence="8" id="KW-0378">Hydrolase</keyword>
<accession>A0A1D9LF05</accession>
<dbReference type="RefSeq" id="WP_070979373.1">
    <property type="nucleotide sequence ID" value="NZ_CP017707.1"/>
</dbReference>
<reference evidence="8 9" key="1">
    <citation type="submission" date="2016-10" db="EMBL/GenBank/DDBJ databases">
        <title>Chromobacterium muskegensis sp. nov., an insecticidal bacterium isolated from Sphagnum bogs.</title>
        <authorList>
            <person name="Sparks M.E."/>
            <person name="Blackburn M.B."/>
            <person name="Gundersen-Rindal D.E."/>
            <person name="Mitchell A."/>
            <person name="Farrar R."/>
            <person name="Kuhar D."/>
        </authorList>
    </citation>
    <scope>NUCLEOTIDE SEQUENCE [LARGE SCALE GENOMIC DNA]</scope>
    <source>
        <strain evidence="8 9">21-1</strain>
    </source>
</reference>
<organism evidence="8 9">
    <name type="scientific">Chromobacterium vaccinii</name>
    <dbReference type="NCBI Taxonomy" id="1108595"/>
    <lineage>
        <taxon>Bacteria</taxon>
        <taxon>Pseudomonadati</taxon>
        <taxon>Pseudomonadota</taxon>
        <taxon>Betaproteobacteria</taxon>
        <taxon>Neisseriales</taxon>
        <taxon>Chromobacteriaceae</taxon>
        <taxon>Chromobacterium</taxon>
    </lineage>
</organism>
<comment type="subcellular location">
    <subcellularLocation>
        <location evidence="1">Membrane</location>
        <topology evidence="1">Single-pass membrane protein</topology>
    </subcellularLocation>
</comment>
<evidence type="ECO:0000313" key="9">
    <source>
        <dbReference type="Proteomes" id="UP000178776"/>
    </source>
</evidence>
<dbReference type="Pfam" id="PF01145">
    <property type="entry name" value="Band_7"/>
    <property type="match status" value="1"/>
</dbReference>
<dbReference type="STRING" id="1108595.BKX93_07300"/>
<dbReference type="PANTHER" id="PTHR42911">
    <property type="entry name" value="MODULATOR OF FTSH PROTEASE HFLC"/>
    <property type="match status" value="1"/>
</dbReference>
<dbReference type="InterPro" id="IPR001107">
    <property type="entry name" value="Band_7"/>
</dbReference>
<feature type="domain" description="Band 7" evidence="7">
    <location>
        <begin position="22"/>
        <end position="184"/>
    </location>
</feature>
<dbReference type="InterPro" id="IPR010200">
    <property type="entry name" value="HflC"/>
</dbReference>
<comment type="function">
    <text evidence="6">HflC and HflK could regulate a protease.</text>
</comment>
<dbReference type="AlphaFoldDB" id="A0A1D9LF05"/>
<name>A0A1D9LF05_9NEIS</name>